<evidence type="ECO:0000313" key="2">
    <source>
        <dbReference type="Proteomes" id="UP000003803"/>
    </source>
</evidence>
<dbReference type="EMBL" id="ABGD02000007">
    <property type="protein sequence ID" value="EDS12185.1"/>
    <property type="molecule type" value="Genomic_DNA"/>
</dbReference>
<accession>B0P8D8</accession>
<comment type="caution">
    <text evidence="1">The sequence shown here is derived from an EMBL/GenBank/DDBJ whole genome shotgun (WGS) entry which is preliminary data.</text>
</comment>
<name>B0P8D8_9FIRM</name>
<dbReference type="AlphaFoldDB" id="B0P8D8"/>
<evidence type="ECO:0000313" key="1">
    <source>
        <dbReference type="EMBL" id="EDS12185.1"/>
    </source>
</evidence>
<dbReference type="HOGENOM" id="CLU_3228782_0_0_9"/>
<keyword evidence="2" id="KW-1185">Reference proteome</keyword>
<gene>
    <name evidence="1" type="ORF">ANACOL_01028</name>
</gene>
<protein>
    <submittedName>
        <fullName evidence="1">Uncharacterized protein</fullName>
    </submittedName>
</protein>
<reference evidence="1" key="2">
    <citation type="submission" date="2013-09" db="EMBL/GenBank/DDBJ databases">
        <title>Draft genome sequence of Anaerotruncus colihominis(DSM 17241).</title>
        <authorList>
            <person name="Sudarsanam P."/>
            <person name="Ley R."/>
            <person name="Guruge J."/>
            <person name="Turnbaugh P.J."/>
            <person name="Mahowald M."/>
            <person name="Liep D."/>
            <person name="Gordon J."/>
        </authorList>
    </citation>
    <scope>NUCLEOTIDE SEQUENCE</scope>
    <source>
        <strain evidence="1">DSM 17241</strain>
    </source>
</reference>
<sequence length="43" mass="5033">MENQRSFVNTPQKPFCLSIVNRLLAPVQKAFTYCKLYNTQNLL</sequence>
<reference evidence="1" key="1">
    <citation type="submission" date="2007-11" db="EMBL/GenBank/DDBJ databases">
        <authorList>
            <person name="Fulton L."/>
            <person name="Clifton S."/>
            <person name="Fulton B."/>
            <person name="Xu J."/>
            <person name="Minx P."/>
            <person name="Pepin K.H."/>
            <person name="Johnson M."/>
            <person name="Thiruvilangam P."/>
            <person name="Bhonagiri V."/>
            <person name="Nash W.E."/>
            <person name="Mardis E.R."/>
            <person name="Wilson R.K."/>
        </authorList>
    </citation>
    <scope>NUCLEOTIDE SEQUENCE [LARGE SCALE GENOMIC DNA]</scope>
    <source>
        <strain evidence="1">DSM 17241</strain>
    </source>
</reference>
<dbReference type="Proteomes" id="UP000003803">
    <property type="component" value="Unassembled WGS sequence"/>
</dbReference>
<organism evidence="1 2">
    <name type="scientific">Anaerotruncus colihominis DSM 17241</name>
    <dbReference type="NCBI Taxonomy" id="445972"/>
    <lineage>
        <taxon>Bacteria</taxon>
        <taxon>Bacillati</taxon>
        <taxon>Bacillota</taxon>
        <taxon>Clostridia</taxon>
        <taxon>Eubacteriales</taxon>
        <taxon>Oscillospiraceae</taxon>
        <taxon>Anaerotruncus</taxon>
    </lineage>
</organism>
<proteinExistence type="predicted"/>